<feature type="region of interest" description="Disordered" evidence="1">
    <location>
        <begin position="44"/>
        <end position="72"/>
    </location>
</feature>
<evidence type="ECO:0000256" key="1">
    <source>
        <dbReference type="SAM" id="MobiDB-lite"/>
    </source>
</evidence>
<dbReference type="RefSeq" id="WP_184954074.1">
    <property type="nucleotide sequence ID" value="NZ_BOMC01000067.1"/>
</dbReference>
<reference evidence="2 3" key="1">
    <citation type="submission" date="2020-08" db="EMBL/GenBank/DDBJ databases">
        <title>Sequencing the genomes of 1000 actinobacteria strains.</title>
        <authorList>
            <person name="Klenk H.-P."/>
        </authorList>
    </citation>
    <scope>NUCLEOTIDE SEQUENCE [LARGE SCALE GENOMIC DNA]</scope>
    <source>
        <strain evidence="2 3">DSM 45518</strain>
    </source>
</reference>
<gene>
    <name evidence="2" type="ORF">BKA14_005912</name>
</gene>
<name>A0A7W7CWJ0_9ACTN</name>
<dbReference type="EMBL" id="JACHMF010000001">
    <property type="protein sequence ID" value="MBB4695764.1"/>
    <property type="molecule type" value="Genomic_DNA"/>
</dbReference>
<dbReference type="AlphaFoldDB" id="A0A7W7CWJ0"/>
<evidence type="ECO:0000313" key="2">
    <source>
        <dbReference type="EMBL" id="MBB4695764.1"/>
    </source>
</evidence>
<evidence type="ECO:0000313" key="3">
    <source>
        <dbReference type="Proteomes" id="UP000542742"/>
    </source>
</evidence>
<dbReference type="Proteomes" id="UP000542742">
    <property type="component" value="Unassembled WGS sequence"/>
</dbReference>
<comment type="caution">
    <text evidence="2">The sequence shown here is derived from an EMBL/GenBank/DDBJ whole genome shotgun (WGS) entry which is preliminary data.</text>
</comment>
<organism evidence="2 3">
    <name type="scientific">Paractinoplanes abujensis</name>
    <dbReference type="NCBI Taxonomy" id="882441"/>
    <lineage>
        <taxon>Bacteria</taxon>
        <taxon>Bacillati</taxon>
        <taxon>Actinomycetota</taxon>
        <taxon>Actinomycetes</taxon>
        <taxon>Micromonosporales</taxon>
        <taxon>Micromonosporaceae</taxon>
        <taxon>Paractinoplanes</taxon>
    </lineage>
</organism>
<proteinExistence type="predicted"/>
<evidence type="ECO:0008006" key="4">
    <source>
        <dbReference type="Google" id="ProtNLM"/>
    </source>
</evidence>
<protein>
    <recommendedName>
        <fullName evidence="4">Excreted virulence factor EspC (Type VII ESX diderm)</fullName>
    </recommendedName>
</protein>
<keyword evidence="3" id="KW-1185">Reference proteome</keyword>
<sequence>MDRLADSLERAADGLTALARELPALEAAPNAFAAAPAALAHARGQVTSAGGPSLVAGESGRGVAEGSGRPGRLGRALHERWAAALAARAHEASSAAARLVAMADSVRDTQRSYTETDEAVQRRFTREM</sequence>
<accession>A0A7W7CWJ0</accession>
<feature type="compositionally biased region" description="Gly residues" evidence="1">
    <location>
        <begin position="59"/>
        <end position="71"/>
    </location>
</feature>